<dbReference type="SUPFAM" id="SSF50494">
    <property type="entry name" value="Trypsin-like serine proteases"/>
    <property type="match status" value="1"/>
</dbReference>
<organism evidence="1">
    <name type="scientific">Capra hircus</name>
    <name type="common">Goat</name>
    <dbReference type="NCBI Taxonomy" id="9925"/>
    <lineage>
        <taxon>Eukaryota</taxon>
        <taxon>Metazoa</taxon>
        <taxon>Chordata</taxon>
        <taxon>Craniata</taxon>
        <taxon>Vertebrata</taxon>
        <taxon>Euteleostomi</taxon>
        <taxon>Mammalia</taxon>
        <taxon>Eutheria</taxon>
        <taxon>Laurasiatheria</taxon>
        <taxon>Artiodactyla</taxon>
        <taxon>Ruminantia</taxon>
        <taxon>Pecora</taxon>
        <taxon>Bovidae</taxon>
        <taxon>Caprinae</taxon>
        <taxon>Capra</taxon>
    </lineage>
</organism>
<dbReference type="InterPro" id="IPR009003">
    <property type="entry name" value="Peptidase_S1_PA"/>
</dbReference>
<dbReference type="AlphaFoldDB" id="A0A8C2RVA7"/>
<protein>
    <submittedName>
        <fullName evidence="1">Uncharacterized protein</fullName>
    </submittedName>
</protein>
<reference evidence="1" key="1">
    <citation type="submission" date="2025-08" db="UniProtKB">
        <authorList>
            <consortium name="Ensembl"/>
        </authorList>
    </citation>
    <scope>IDENTIFICATION</scope>
</reference>
<evidence type="ECO:0000313" key="1">
    <source>
        <dbReference type="Ensembl" id="ENSCHIP00010034663.1"/>
    </source>
</evidence>
<proteinExistence type="predicted"/>
<name>A0A8C2RVA7_CAPHI</name>
<dbReference type="InterPro" id="IPR043504">
    <property type="entry name" value="Peptidase_S1_PA_chymotrypsin"/>
</dbReference>
<dbReference type="Gene3D" id="2.40.10.10">
    <property type="entry name" value="Trypsin-like serine proteases"/>
    <property type="match status" value="1"/>
</dbReference>
<dbReference type="Ensembl" id="ENSCHIT00010048789.1">
    <property type="protein sequence ID" value="ENSCHIP00010034663.1"/>
    <property type="gene ID" value="ENSCHIG00010025859.1"/>
</dbReference>
<sequence>SLSPSHTTIGSKEGCGKRSLTLGEIAHPFSEWAYLSRCPTISVSPWPSPSHRSVTVTLRAHNIKKKEDTWQRLEVIKQFPYPKYDPVVLHDIMLLKVQILLPLPHSLFSRLPSLLPVPQASFPIPCSPGFLPRSLFSRTSLSGPITLILSQPASHQHHSAQPLEEALMWSSCSV</sequence>
<accession>A0A8C2RVA7</accession>